<reference evidence="3" key="1">
    <citation type="journal article" date="2021" name="Genome Biol. Evol.">
        <title>A High-Quality Reference Genome for a Parasitic Bivalve with Doubly Uniparental Inheritance (Bivalvia: Unionida).</title>
        <authorList>
            <person name="Smith C.H."/>
        </authorList>
    </citation>
    <scope>NUCLEOTIDE SEQUENCE</scope>
    <source>
        <strain evidence="3">CHS0354</strain>
    </source>
</reference>
<evidence type="ECO:0000313" key="3">
    <source>
        <dbReference type="EMBL" id="KAK3583997.1"/>
    </source>
</evidence>
<dbReference type="Pfam" id="PF00754">
    <property type="entry name" value="F5_F8_type_C"/>
    <property type="match status" value="1"/>
</dbReference>
<dbReference type="SMART" id="SM00231">
    <property type="entry name" value="FA58C"/>
    <property type="match status" value="1"/>
</dbReference>
<feature type="non-terminal residue" evidence="3">
    <location>
        <position position="166"/>
    </location>
</feature>
<evidence type="ECO:0000259" key="2">
    <source>
        <dbReference type="PROSITE" id="PS50022"/>
    </source>
</evidence>
<dbReference type="Gene3D" id="2.60.120.260">
    <property type="entry name" value="Galactose-binding domain-like"/>
    <property type="match status" value="1"/>
</dbReference>
<dbReference type="PROSITE" id="PS50022">
    <property type="entry name" value="FA58C_3"/>
    <property type="match status" value="1"/>
</dbReference>
<dbReference type="InterPro" id="IPR000421">
    <property type="entry name" value="FA58C"/>
</dbReference>
<evidence type="ECO:0000313" key="4">
    <source>
        <dbReference type="Proteomes" id="UP001195483"/>
    </source>
</evidence>
<dbReference type="InterPro" id="IPR008979">
    <property type="entry name" value="Galactose-bd-like_sf"/>
</dbReference>
<dbReference type="Proteomes" id="UP001195483">
    <property type="component" value="Unassembled WGS sequence"/>
</dbReference>
<keyword evidence="4" id="KW-1185">Reference proteome</keyword>
<dbReference type="GO" id="GO:0005886">
    <property type="term" value="C:plasma membrane"/>
    <property type="evidence" value="ECO:0007669"/>
    <property type="project" value="TreeGrafter"/>
</dbReference>
<reference evidence="3" key="3">
    <citation type="submission" date="2023-05" db="EMBL/GenBank/DDBJ databases">
        <authorList>
            <person name="Smith C.H."/>
        </authorList>
    </citation>
    <scope>NUCLEOTIDE SEQUENCE</scope>
    <source>
        <strain evidence="3">CHS0354</strain>
        <tissue evidence="3">Mantle</tissue>
    </source>
</reference>
<name>A0AAE0VP47_9BIVA</name>
<dbReference type="CDD" id="cd00057">
    <property type="entry name" value="FA58C"/>
    <property type="match status" value="1"/>
</dbReference>
<reference evidence="3" key="2">
    <citation type="journal article" date="2021" name="Genome Biol. Evol.">
        <title>Developing a high-quality reference genome for a parasitic bivalve with doubly uniparental inheritance (Bivalvia: Unionida).</title>
        <authorList>
            <person name="Smith C.H."/>
        </authorList>
    </citation>
    <scope>NUCLEOTIDE SEQUENCE</scope>
    <source>
        <strain evidence="3">CHS0354</strain>
        <tissue evidence="3">Mantle</tissue>
    </source>
</reference>
<keyword evidence="1" id="KW-1015">Disulfide bond</keyword>
<feature type="domain" description="F5/8 type C" evidence="2">
    <location>
        <begin position="4"/>
        <end position="162"/>
    </location>
</feature>
<dbReference type="InterPro" id="IPR050633">
    <property type="entry name" value="Neuropilin_MCO_CoagFactor"/>
</dbReference>
<evidence type="ECO:0000256" key="1">
    <source>
        <dbReference type="ARBA" id="ARBA00023157"/>
    </source>
</evidence>
<organism evidence="3 4">
    <name type="scientific">Potamilus streckersoni</name>
    <dbReference type="NCBI Taxonomy" id="2493646"/>
    <lineage>
        <taxon>Eukaryota</taxon>
        <taxon>Metazoa</taxon>
        <taxon>Spiralia</taxon>
        <taxon>Lophotrochozoa</taxon>
        <taxon>Mollusca</taxon>
        <taxon>Bivalvia</taxon>
        <taxon>Autobranchia</taxon>
        <taxon>Heteroconchia</taxon>
        <taxon>Palaeoheterodonta</taxon>
        <taxon>Unionida</taxon>
        <taxon>Unionoidea</taxon>
        <taxon>Unionidae</taxon>
        <taxon>Ambleminae</taxon>
        <taxon>Lampsilini</taxon>
        <taxon>Potamilus</taxon>
    </lineage>
</organism>
<dbReference type="PANTHER" id="PTHR46806">
    <property type="entry name" value="F5/8 TYPE C DOMAIN-CONTAINING PROTEIN"/>
    <property type="match status" value="1"/>
</dbReference>
<comment type="caution">
    <text evidence="3">The sequence shown here is derived from an EMBL/GenBank/DDBJ whole genome shotgun (WGS) entry which is preliminary data.</text>
</comment>
<feature type="non-terminal residue" evidence="3">
    <location>
        <position position="1"/>
    </location>
</feature>
<protein>
    <recommendedName>
        <fullName evidence="2">F5/8 type C domain-containing protein</fullName>
    </recommendedName>
</protein>
<gene>
    <name evidence="3" type="ORF">CHS0354_034901</name>
</gene>
<accession>A0AAE0VP47</accession>
<proteinExistence type="predicted"/>
<dbReference type="AlphaFoldDB" id="A0AAE0VP47"/>
<dbReference type="EMBL" id="JAEAOA010002052">
    <property type="protein sequence ID" value="KAK3583997.1"/>
    <property type="molecule type" value="Genomic_DNA"/>
</dbReference>
<dbReference type="SUPFAM" id="SSF49785">
    <property type="entry name" value="Galactose-binding domain-like"/>
    <property type="match status" value="1"/>
</dbReference>
<dbReference type="GO" id="GO:0038023">
    <property type="term" value="F:signaling receptor activity"/>
    <property type="evidence" value="ECO:0007669"/>
    <property type="project" value="TreeGrafter"/>
</dbReference>
<sequence length="166" mass="19022">SQICNVFLVSGIHGVPDEHLSASSEYDEQHAAKYGRINTRYVHGIHIGAWAAGVASKEEFIQVKLKQRSLIQAVQTQGRNITGEKPAYQQYVKRYKVSYSANSKEWLFINNTKGNHKIFLGNNDQDSIKTNLLECPFEASYIRIHTWEFHEYPSMRFDLIGCLLTE</sequence>
<dbReference type="PANTHER" id="PTHR46806:SF7">
    <property type="entry name" value="COAGULATION FACTOR VIII"/>
    <property type="match status" value="1"/>
</dbReference>